<reference evidence="3" key="1">
    <citation type="submission" date="2019-04" db="EMBL/GenBank/DDBJ databases">
        <title>Complete genome sequence of Sphingomonas sp. W1-2-3.</title>
        <authorList>
            <person name="Im W.T."/>
        </authorList>
    </citation>
    <scope>NUCLEOTIDE SEQUENCE [LARGE SCALE GENOMIC DNA]</scope>
    <source>
        <strain evidence="3">W1-2-3</strain>
    </source>
</reference>
<feature type="domain" description="HPr kinase/phosphorylase C-terminal" evidence="1">
    <location>
        <begin position="3"/>
        <end position="75"/>
    </location>
</feature>
<dbReference type="PROSITE" id="PS00675">
    <property type="entry name" value="SIGMA54_INTERACT_1"/>
    <property type="match status" value="1"/>
</dbReference>
<dbReference type="EMBL" id="CP039704">
    <property type="protein sequence ID" value="QCI79531.1"/>
    <property type="molecule type" value="Genomic_DNA"/>
</dbReference>
<accession>A0A4D7C376</accession>
<dbReference type="InterPro" id="IPR027417">
    <property type="entry name" value="P-loop_NTPase"/>
</dbReference>
<dbReference type="CDD" id="cd01918">
    <property type="entry name" value="HprK_C"/>
    <property type="match status" value="1"/>
</dbReference>
<proteinExistence type="predicted"/>
<dbReference type="GO" id="GO:0006109">
    <property type="term" value="P:regulation of carbohydrate metabolic process"/>
    <property type="evidence" value="ECO:0007669"/>
    <property type="project" value="InterPro"/>
</dbReference>
<dbReference type="Gene3D" id="3.40.50.300">
    <property type="entry name" value="P-loop containing nucleotide triphosphate hydrolases"/>
    <property type="match status" value="1"/>
</dbReference>
<dbReference type="Proteomes" id="UP000298714">
    <property type="component" value="Chromosome"/>
</dbReference>
<dbReference type="KEGG" id="hgn:E6W36_08205"/>
<organism evidence="2 3">
    <name type="scientific">Hankyongella ginsenosidimutans</name>
    <dbReference type="NCBI Taxonomy" id="1763828"/>
    <lineage>
        <taxon>Bacteria</taxon>
        <taxon>Pseudomonadati</taxon>
        <taxon>Pseudomonadota</taxon>
        <taxon>Alphaproteobacteria</taxon>
        <taxon>Sphingomonadales</taxon>
        <taxon>Sphingomonadaceae</taxon>
        <taxon>Hankyongella</taxon>
    </lineage>
</organism>
<protein>
    <submittedName>
        <fullName evidence="2">Aldolase</fullName>
    </submittedName>
</protein>
<name>A0A4D7C376_9SPHN</name>
<dbReference type="InterPro" id="IPR025662">
    <property type="entry name" value="Sigma_54_int_dom_ATP-bd_1"/>
</dbReference>
<dbReference type="SUPFAM" id="SSF53795">
    <property type="entry name" value="PEP carboxykinase-like"/>
    <property type="match status" value="1"/>
</dbReference>
<gene>
    <name evidence="2" type="ORF">E6W36_08205</name>
</gene>
<dbReference type="RefSeq" id="WP_222872329.1">
    <property type="nucleotide sequence ID" value="NZ_CP039704.1"/>
</dbReference>
<dbReference type="AlphaFoldDB" id="A0A4D7C376"/>
<keyword evidence="3" id="KW-1185">Reference proteome</keyword>
<dbReference type="GO" id="GO:0005524">
    <property type="term" value="F:ATP binding"/>
    <property type="evidence" value="ECO:0007669"/>
    <property type="project" value="InterPro"/>
</dbReference>
<dbReference type="Pfam" id="PF07475">
    <property type="entry name" value="Hpr_kinase_C"/>
    <property type="match status" value="1"/>
</dbReference>
<evidence type="ECO:0000259" key="1">
    <source>
        <dbReference type="Pfam" id="PF07475"/>
    </source>
</evidence>
<evidence type="ECO:0000313" key="3">
    <source>
        <dbReference type="Proteomes" id="UP000298714"/>
    </source>
</evidence>
<sequence>METVHASCVAVFGRGVLLLGESGAGKSSLALRLIDRGAMLVGDDRICLHEDGGLFASAPLPLAGLIESRGLGILRLPYRRKARLALAVTLAAAERLPEPECWRWKSQTLPLVRIDANAADAAQKVERALSEYGLSLKSAS</sequence>
<evidence type="ECO:0000313" key="2">
    <source>
        <dbReference type="EMBL" id="QCI79531.1"/>
    </source>
</evidence>
<dbReference type="InterPro" id="IPR011104">
    <property type="entry name" value="Hpr_kin/Pase_C"/>
</dbReference>
<dbReference type="GO" id="GO:0000155">
    <property type="term" value="F:phosphorelay sensor kinase activity"/>
    <property type="evidence" value="ECO:0007669"/>
    <property type="project" value="InterPro"/>
</dbReference>